<name>A0A7X6D5P5_9ACTN</name>
<evidence type="ECO:0000313" key="1">
    <source>
        <dbReference type="EMBL" id="NJQ08664.1"/>
    </source>
</evidence>
<reference evidence="1 2" key="1">
    <citation type="submission" date="2020-03" db="EMBL/GenBank/DDBJ databases">
        <title>Draft genome of Streptomyces sp. ventii, isolated from the Axial Seamount in the Pacific Ocean, and resequencing of the two type strains Streptomyces lonarensis strain NCL 716 and Streptomyces bohaiensis strain 11A07.</title>
        <authorList>
            <person name="Loughran R.M."/>
            <person name="Pfannmuller K.M."/>
            <person name="Wasson B.J."/>
            <person name="Deadmond M.C."/>
            <person name="Paddock B.E."/>
            <person name="Koyack M.J."/>
            <person name="Gallegos D.A."/>
            <person name="Mitchell E.A."/>
            <person name="Ushijima B."/>
            <person name="Saw J.H."/>
            <person name="Mcphail K.L."/>
            <person name="Videau P."/>
        </authorList>
    </citation>
    <scope>NUCLEOTIDE SEQUENCE [LARGE SCALE GENOMIC DNA]</scope>
    <source>
        <strain evidence="1 2">NCL716</strain>
    </source>
</reference>
<dbReference type="RefSeq" id="WP_167974715.1">
    <property type="nucleotide sequence ID" value="NZ_BHZG01000380.1"/>
</dbReference>
<comment type="caution">
    <text evidence="1">The sequence shown here is derived from an EMBL/GenBank/DDBJ whole genome shotgun (WGS) entry which is preliminary data.</text>
</comment>
<gene>
    <name evidence="1" type="ORF">HCN56_24595</name>
</gene>
<proteinExistence type="predicted"/>
<dbReference type="Proteomes" id="UP000578686">
    <property type="component" value="Unassembled WGS sequence"/>
</dbReference>
<keyword evidence="2" id="KW-1185">Reference proteome</keyword>
<protein>
    <submittedName>
        <fullName evidence="1">Uncharacterized protein</fullName>
    </submittedName>
</protein>
<dbReference type="AlphaFoldDB" id="A0A7X6D5P5"/>
<sequence>MLTASQVVERADTYGVMPLLTLAEFFDGNEHEESLAPNQWGYGRPPLAELAAAAREVESRPEVAWVRVQLHSETLTSGELAGEALAICTTAPESEIEQWVEGWESGGPVAGLVDTYAEAPGVPPGARIWSVVWD</sequence>
<organism evidence="1 2">
    <name type="scientific">Streptomyces lonarensis</name>
    <dbReference type="NCBI Taxonomy" id="700599"/>
    <lineage>
        <taxon>Bacteria</taxon>
        <taxon>Bacillati</taxon>
        <taxon>Actinomycetota</taxon>
        <taxon>Actinomycetes</taxon>
        <taxon>Kitasatosporales</taxon>
        <taxon>Streptomycetaceae</taxon>
        <taxon>Streptomyces</taxon>
    </lineage>
</organism>
<accession>A0A7X6D5P5</accession>
<dbReference type="EMBL" id="JAAVJD010000373">
    <property type="protein sequence ID" value="NJQ08664.1"/>
    <property type="molecule type" value="Genomic_DNA"/>
</dbReference>
<evidence type="ECO:0000313" key="2">
    <source>
        <dbReference type="Proteomes" id="UP000578686"/>
    </source>
</evidence>